<proteinExistence type="predicted"/>
<dbReference type="EMBL" id="MLJW01000227">
    <property type="protein sequence ID" value="OIQ92635.1"/>
    <property type="molecule type" value="Genomic_DNA"/>
</dbReference>
<dbReference type="PANTHER" id="PTHR30399">
    <property type="entry name" value="UNCHARACTERIZED PROTEIN YGJP"/>
    <property type="match status" value="1"/>
</dbReference>
<dbReference type="Pfam" id="PF01863">
    <property type="entry name" value="YgjP-like"/>
    <property type="match status" value="1"/>
</dbReference>
<evidence type="ECO:0000313" key="2">
    <source>
        <dbReference type="EMBL" id="OIQ92635.1"/>
    </source>
</evidence>
<sequence>MSATLDGDIAYEVIRSQRATADIVIERDGRILVRAPESIPDERIEDMVEAKRYWIYKNLAEWRDLNATRVLREYRNGEGFLYLGRSYRLLLVADQGEPLLLKNGRFCLRRELVDEGAIEAAKVAFRDYFIERGLDRISQRVAYYSPKIGVTPRDLHVRELGNRWASCSPNGNLAFHWKCMMAPQTVIDYIVVHELCHFHHLDHTDAFWNEVDKVMPTYRERKEWLKVNGAGLDI</sequence>
<dbReference type="InterPro" id="IPR002725">
    <property type="entry name" value="YgjP-like_metallopeptidase"/>
</dbReference>
<dbReference type="InterPro" id="IPR053136">
    <property type="entry name" value="UTP_pyrophosphatase-like"/>
</dbReference>
<comment type="caution">
    <text evidence="2">The sequence shown here is derived from an EMBL/GenBank/DDBJ whole genome shotgun (WGS) entry which is preliminary data.</text>
</comment>
<dbReference type="Gene3D" id="3.30.2010.10">
    <property type="entry name" value="Metalloproteases ('zincins'), catalytic domain"/>
    <property type="match status" value="1"/>
</dbReference>
<gene>
    <name evidence="2" type="ORF">GALL_254580</name>
</gene>
<evidence type="ECO:0000259" key="1">
    <source>
        <dbReference type="Pfam" id="PF01863"/>
    </source>
</evidence>
<protein>
    <recommendedName>
        <fullName evidence="1">YgjP-like metallopeptidase domain-containing protein</fullName>
    </recommendedName>
</protein>
<name>A0A1J5RT33_9ZZZZ</name>
<dbReference type="CDD" id="cd07344">
    <property type="entry name" value="M48_yhfN_like"/>
    <property type="match status" value="1"/>
</dbReference>
<feature type="domain" description="YgjP-like metallopeptidase" evidence="1">
    <location>
        <begin position="21"/>
        <end position="226"/>
    </location>
</feature>
<dbReference type="PANTHER" id="PTHR30399:SF1">
    <property type="entry name" value="UTP PYROPHOSPHATASE"/>
    <property type="match status" value="1"/>
</dbReference>
<accession>A0A1J5RT33</accession>
<organism evidence="2">
    <name type="scientific">mine drainage metagenome</name>
    <dbReference type="NCBI Taxonomy" id="410659"/>
    <lineage>
        <taxon>unclassified sequences</taxon>
        <taxon>metagenomes</taxon>
        <taxon>ecological metagenomes</taxon>
    </lineage>
</organism>
<reference evidence="2" key="1">
    <citation type="submission" date="2016-10" db="EMBL/GenBank/DDBJ databases">
        <title>Sequence of Gallionella enrichment culture.</title>
        <authorList>
            <person name="Poehlein A."/>
            <person name="Muehling M."/>
            <person name="Daniel R."/>
        </authorList>
    </citation>
    <scope>NUCLEOTIDE SEQUENCE</scope>
</reference>
<dbReference type="AlphaFoldDB" id="A0A1J5RT33"/>